<reference evidence="1 2" key="1">
    <citation type="journal article" date="2024" name="Chem. Sci.">
        <title>Discovery of megapolipeptins by genome mining of a Burkholderiales bacteria collection.</title>
        <authorList>
            <person name="Paulo B.S."/>
            <person name="Recchia M.J.J."/>
            <person name="Lee S."/>
            <person name="Fergusson C.H."/>
            <person name="Romanowski S.B."/>
            <person name="Hernandez A."/>
            <person name="Krull N."/>
            <person name="Liu D.Y."/>
            <person name="Cavanagh H."/>
            <person name="Bos A."/>
            <person name="Gray C.A."/>
            <person name="Murphy B.T."/>
            <person name="Linington R.G."/>
            <person name="Eustaquio A.S."/>
        </authorList>
    </citation>
    <scope>NUCLEOTIDE SEQUENCE [LARGE SCALE GENOMIC DNA]</scope>
    <source>
        <strain evidence="1 2">RL21-008-BIB-B</strain>
    </source>
</reference>
<name>A0ABW8ZFG2_9BURK</name>
<dbReference type="EMBL" id="JAQQFR010000022">
    <property type="protein sequence ID" value="MFL9881295.1"/>
    <property type="molecule type" value="Genomic_DNA"/>
</dbReference>
<dbReference type="Proteomes" id="UP001629214">
    <property type="component" value="Unassembled WGS sequence"/>
</dbReference>
<accession>A0ABW8ZFG2</accession>
<evidence type="ECO:0000313" key="1">
    <source>
        <dbReference type="EMBL" id="MFL9881295.1"/>
    </source>
</evidence>
<evidence type="ECO:0000313" key="2">
    <source>
        <dbReference type="Proteomes" id="UP001629214"/>
    </source>
</evidence>
<organism evidence="1 2">
    <name type="scientific">Herbaspirillum rhizosphaerae</name>
    <dbReference type="NCBI Taxonomy" id="346179"/>
    <lineage>
        <taxon>Bacteria</taxon>
        <taxon>Pseudomonadati</taxon>
        <taxon>Pseudomonadota</taxon>
        <taxon>Betaproteobacteria</taxon>
        <taxon>Burkholderiales</taxon>
        <taxon>Oxalobacteraceae</taxon>
        <taxon>Herbaspirillum</taxon>
    </lineage>
</organism>
<gene>
    <name evidence="1" type="ORF">PQR63_23055</name>
</gene>
<proteinExistence type="predicted"/>
<keyword evidence="2" id="KW-1185">Reference proteome</keyword>
<sequence length="109" mass="11614">MNPWLIGGLLVAFLGASAGSFKLGMDHVEAGQAREDKLVQKAIDASTESAAKAIAAIKVKNTTVQQIMQKEIYEKPVYRDCRNTPDGMRAINSALVPGDSKLPTADAAK</sequence>
<comment type="caution">
    <text evidence="1">The sequence shown here is derived from an EMBL/GenBank/DDBJ whole genome shotgun (WGS) entry which is preliminary data.</text>
</comment>
<dbReference type="RefSeq" id="WP_408170558.1">
    <property type="nucleotide sequence ID" value="NZ_JAQQFR010000022.1"/>
</dbReference>
<protein>
    <submittedName>
        <fullName evidence="1">Uncharacterized protein</fullName>
    </submittedName>
</protein>